<name>A0A7N0TA03_KALFE</name>
<evidence type="ECO:0000313" key="3">
    <source>
        <dbReference type="Proteomes" id="UP000594263"/>
    </source>
</evidence>
<sequence length="114" mass="12018">MGGCATKPGKPQAADTVEAGGADGGEEEDVMVEVVKKVVEVEAKEIVGGRKSLSLLFMENKKEKMEDEAGEFDERVEVKAAQGKQEELKLAQPLAASQEVNIASGNGDESVKAL</sequence>
<dbReference type="EnsemblPlants" id="Kaladp0026s0137.1.v1.1">
    <property type="protein sequence ID" value="Kaladp0026s0137.1.v1.1"/>
    <property type="gene ID" value="Kaladp0026s0137.v1.1"/>
</dbReference>
<dbReference type="Gramene" id="Kaladp0026s0137.1.v1.1">
    <property type="protein sequence ID" value="Kaladp0026s0137.1.v1.1"/>
    <property type="gene ID" value="Kaladp0026s0137.v1.1"/>
</dbReference>
<evidence type="ECO:0000256" key="1">
    <source>
        <dbReference type="SAM" id="MobiDB-lite"/>
    </source>
</evidence>
<evidence type="ECO:0000313" key="2">
    <source>
        <dbReference type="EnsemblPlants" id="Kaladp0026s0137.1.v1.1"/>
    </source>
</evidence>
<dbReference type="AlphaFoldDB" id="A0A7N0TA03"/>
<proteinExistence type="predicted"/>
<reference evidence="2" key="1">
    <citation type="submission" date="2021-01" db="UniProtKB">
        <authorList>
            <consortium name="EnsemblPlants"/>
        </authorList>
    </citation>
    <scope>IDENTIFICATION</scope>
</reference>
<organism evidence="2 3">
    <name type="scientific">Kalanchoe fedtschenkoi</name>
    <name type="common">Lavender scallops</name>
    <name type="synonym">South American air plant</name>
    <dbReference type="NCBI Taxonomy" id="63787"/>
    <lineage>
        <taxon>Eukaryota</taxon>
        <taxon>Viridiplantae</taxon>
        <taxon>Streptophyta</taxon>
        <taxon>Embryophyta</taxon>
        <taxon>Tracheophyta</taxon>
        <taxon>Spermatophyta</taxon>
        <taxon>Magnoliopsida</taxon>
        <taxon>eudicotyledons</taxon>
        <taxon>Gunneridae</taxon>
        <taxon>Pentapetalae</taxon>
        <taxon>Saxifragales</taxon>
        <taxon>Crassulaceae</taxon>
        <taxon>Kalanchoe</taxon>
    </lineage>
</organism>
<keyword evidence="3" id="KW-1185">Reference proteome</keyword>
<dbReference type="Proteomes" id="UP000594263">
    <property type="component" value="Unplaced"/>
</dbReference>
<protein>
    <submittedName>
        <fullName evidence="2">Uncharacterized protein</fullName>
    </submittedName>
</protein>
<feature type="region of interest" description="Disordered" evidence="1">
    <location>
        <begin position="1"/>
        <end position="26"/>
    </location>
</feature>
<accession>A0A7N0TA03</accession>